<dbReference type="Proteomes" id="UP000681526">
    <property type="component" value="Unassembled WGS sequence"/>
</dbReference>
<name>A0ABM8V5Y9_THEXY</name>
<protein>
    <submittedName>
        <fullName evidence="2">Oxidase</fullName>
    </submittedName>
</protein>
<dbReference type="EMBL" id="CAJRAY010000068">
    <property type="protein sequence ID" value="CAG5089634.1"/>
    <property type="molecule type" value="Genomic_DNA"/>
</dbReference>
<dbReference type="CDD" id="cd06153">
    <property type="entry name" value="YjgF_YER057c_UK114_like_5"/>
    <property type="match status" value="1"/>
</dbReference>
<dbReference type="Pfam" id="PF21168">
    <property type="entry name" value="FkbO_Hyg5-like_N"/>
    <property type="match status" value="1"/>
</dbReference>
<evidence type="ECO:0000313" key="3">
    <source>
        <dbReference type="Proteomes" id="UP000681526"/>
    </source>
</evidence>
<feature type="domain" description="Chorismatase FkbO/Hyg5-like N-terminal" evidence="1">
    <location>
        <begin position="63"/>
        <end position="183"/>
    </location>
</feature>
<gene>
    <name evidence="2" type="primary">txxe 1869-bra8</name>
    <name evidence="2" type="ORF">TXXE_13260</name>
</gene>
<comment type="caution">
    <text evidence="2">The sequence shown here is derived from an EMBL/GenBank/DDBJ whole genome shotgun (WGS) entry which is preliminary data.</text>
</comment>
<reference evidence="2 3" key="1">
    <citation type="submission" date="2021-04" db="EMBL/GenBank/DDBJ databases">
        <authorList>
            <person name="Rakotoarivonina H."/>
        </authorList>
    </citation>
    <scope>NUCLEOTIDE SEQUENCE [LARGE SCALE GENOMIC DNA]</scope>
    <source>
        <strain evidence="2 3">XE</strain>
    </source>
</reference>
<evidence type="ECO:0000259" key="1">
    <source>
        <dbReference type="Pfam" id="PF21168"/>
    </source>
</evidence>
<dbReference type="SUPFAM" id="SSF55298">
    <property type="entry name" value="YjgF-like"/>
    <property type="match status" value="1"/>
</dbReference>
<dbReference type="InterPro" id="IPR035959">
    <property type="entry name" value="RutC-like_sf"/>
</dbReference>
<dbReference type="RefSeq" id="WP_213485001.1">
    <property type="nucleotide sequence ID" value="NZ_CAJRAY010000068.1"/>
</dbReference>
<evidence type="ECO:0000313" key="2">
    <source>
        <dbReference type="EMBL" id="CAG5089634.1"/>
    </source>
</evidence>
<organism evidence="2 3">
    <name type="scientific">Thermobacillus xylanilyticus</name>
    <dbReference type="NCBI Taxonomy" id="76633"/>
    <lineage>
        <taxon>Bacteria</taxon>
        <taxon>Bacillati</taxon>
        <taxon>Bacillota</taxon>
        <taxon>Bacilli</taxon>
        <taxon>Bacillales</taxon>
        <taxon>Paenibacillaceae</taxon>
        <taxon>Thermobacillus</taxon>
    </lineage>
</organism>
<keyword evidence="3" id="KW-1185">Reference proteome</keyword>
<dbReference type="InterPro" id="IPR031038">
    <property type="entry name" value="Chori_FkbO_Hyg5"/>
</dbReference>
<proteinExistence type="predicted"/>
<dbReference type="InterPro" id="IPR049368">
    <property type="entry name" value="FkbO_Hyg5-like_N"/>
</dbReference>
<dbReference type="Gene3D" id="3.30.1330.40">
    <property type="entry name" value="RutC-like"/>
    <property type="match status" value="1"/>
</dbReference>
<dbReference type="NCBIfam" id="TIGR04444">
    <property type="entry name" value="chori_FkbO_Hyg5"/>
    <property type="match status" value="1"/>
</dbReference>
<accession>A0ABM8V5Y9</accession>
<sequence>MDYANLISGGHPQALPEDRPLMNSRVLGMVNFGPVFQKPVLEEGSPFLSLRMTSADEKGFVEQWTAGPAQASVSGDLVYAHDGEYLFCAAEIPASERCRNLTRETYLAAFELMDELGYPRLFRMWNYIPRINEDNADGLEIYRDFCAGRSEAFELYGRRRHLPMPAATGIGAQGGNIAFFFLSCRSGRVTFLENPRQMPAYTYPRQYGPRSPSFARATCVQHDALGVLNLYISGTASIIGHETVHRSDLMRQCDVTLENISLLIGRDNLIRHGIETPADLTLRDVDFIKVYVRHAEDIPAVRRRCREAFAPHANIQFLNADICRSDLLVEIEGIITVPLRADGTQDGAGLKPRWLVHEETSDQ</sequence>